<proteinExistence type="predicted"/>
<dbReference type="Proteomes" id="UP001295469">
    <property type="component" value="Chromosome C02"/>
</dbReference>
<dbReference type="EMBL" id="HG994366">
    <property type="protein sequence ID" value="CAF1917161.1"/>
    <property type="molecule type" value="Genomic_DNA"/>
</dbReference>
<reference evidence="1" key="1">
    <citation type="submission" date="2021-01" db="EMBL/GenBank/DDBJ databases">
        <authorList>
            <consortium name="Genoscope - CEA"/>
            <person name="William W."/>
        </authorList>
    </citation>
    <scope>NUCLEOTIDE SEQUENCE</scope>
</reference>
<evidence type="ECO:0000313" key="1">
    <source>
        <dbReference type="EMBL" id="CAF1917161.1"/>
    </source>
</evidence>
<protein>
    <submittedName>
        <fullName evidence="1">(rape) hypothetical protein</fullName>
    </submittedName>
</protein>
<sequence length="56" mass="6413">MHIRILTDVMSTLMGIQIVQRKSSSQRSQTSLHQHTKSASSCSCKFPLRHTLYLCH</sequence>
<dbReference type="AlphaFoldDB" id="A0A816KBD1"/>
<organism evidence="1">
    <name type="scientific">Brassica napus</name>
    <name type="common">Rape</name>
    <dbReference type="NCBI Taxonomy" id="3708"/>
    <lineage>
        <taxon>Eukaryota</taxon>
        <taxon>Viridiplantae</taxon>
        <taxon>Streptophyta</taxon>
        <taxon>Embryophyta</taxon>
        <taxon>Tracheophyta</taxon>
        <taxon>Spermatophyta</taxon>
        <taxon>Magnoliopsida</taxon>
        <taxon>eudicotyledons</taxon>
        <taxon>Gunneridae</taxon>
        <taxon>Pentapetalae</taxon>
        <taxon>rosids</taxon>
        <taxon>malvids</taxon>
        <taxon>Brassicales</taxon>
        <taxon>Brassicaceae</taxon>
        <taxon>Brassiceae</taxon>
        <taxon>Brassica</taxon>
    </lineage>
</organism>
<gene>
    <name evidence="1" type="ORF">DARMORV10_C02P40930.1</name>
</gene>
<accession>A0A816KBD1</accession>
<name>A0A816KBD1_BRANA</name>